<dbReference type="EMBL" id="KI925455">
    <property type="protein sequence ID" value="ETW85132.1"/>
    <property type="molecule type" value="Genomic_DNA"/>
</dbReference>
<dbReference type="PANTHER" id="PTHR31836:SF28">
    <property type="entry name" value="SRCR DOMAIN-CONTAINING PROTEIN-RELATED"/>
    <property type="match status" value="1"/>
</dbReference>
<dbReference type="SUPFAM" id="SSF50685">
    <property type="entry name" value="Barwin-like endoglucanases"/>
    <property type="match status" value="1"/>
</dbReference>
<feature type="chain" id="PRO_5004845469" evidence="2">
    <location>
        <begin position="23"/>
        <end position="157"/>
    </location>
</feature>
<dbReference type="GeneID" id="20668170"/>
<dbReference type="KEGG" id="hir:HETIRDRAFT_168597"/>
<keyword evidence="1 2" id="KW-0732">Signal</keyword>
<dbReference type="InterPro" id="IPR051477">
    <property type="entry name" value="Expansin_CellWall"/>
</dbReference>
<accession>W4KH06</accession>
<organism evidence="3 4">
    <name type="scientific">Heterobasidion irregulare (strain TC 32-1)</name>
    <dbReference type="NCBI Taxonomy" id="747525"/>
    <lineage>
        <taxon>Eukaryota</taxon>
        <taxon>Fungi</taxon>
        <taxon>Dikarya</taxon>
        <taxon>Basidiomycota</taxon>
        <taxon>Agaricomycotina</taxon>
        <taxon>Agaricomycetes</taxon>
        <taxon>Russulales</taxon>
        <taxon>Bondarzewiaceae</taxon>
        <taxon>Heterobasidion</taxon>
        <taxon>Heterobasidion annosum species complex</taxon>
    </lineage>
</organism>
<keyword evidence="4" id="KW-1185">Reference proteome</keyword>
<evidence type="ECO:0000256" key="1">
    <source>
        <dbReference type="ARBA" id="ARBA00022729"/>
    </source>
</evidence>
<dbReference type="HOGENOM" id="CLU_047639_5_0_1"/>
<dbReference type="Proteomes" id="UP000030671">
    <property type="component" value="Unassembled WGS sequence"/>
</dbReference>
<name>W4KH06_HETIT</name>
<dbReference type="CDD" id="cd22191">
    <property type="entry name" value="DPBB_RlpA_EXP_N-like"/>
    <property type="match status" value="1"/>
</dbReference>
<dbReference type="InterPro" id="IPR036908">
    <property type="entry name" value="RlpA-like_sf"/>
</dbReference>
<dbReference type="AlphaFoldDB" id="W4KH06"/>
<proteinExistence type="predicted"/>
<dbReference type="OrthoDB" id="623670at2759"/>
<evidence type="ECO:0000313" key="3">
    <source>
        <dbReference type="EMBL" id="ETW85132.1"/>
    </source>
</evidence>
<reference evidence="3 4" key="1">
    <citation type="journal article" date="2012" name="New Phytol.">
        <title>Insight into trade-off between wood decay and parasitism from the genome of a fungal forest pathogen.</title>
        <authorList>
            <person name="Olson A."/>
            <person name="Aerts A."/>
            <person name="Asiegbu F."/>
            <person name="Belbahri L."/>
            <person name="Bouzid O."/>
            <person name="Broberg A."/>
            <person name="Canback B."/>
            <person name="Coutinho P.M."/>
            <person name="Cullen D."/>
            <person name="Dalman K."/>
            <person name="Deflorio G."/>
            <person name="van Diepen L.T."/>
            <person name="Dunand C."/>
            <person name="Duplessis S."/>
            <person name="Durling M."/>
            <person name="Gonthier P."/>
            <person name="Grimwood J."/>
            <person name="Fossdal C.G."/>
            <person name="Hansson D."/>
            <person name="Henrissat B."/>
            <person name="Hietala A."/>
            <person name="Himmelstrand K."/>
            <person name="Hoffmeister D."/>
            <person name="Hogberg N."/>
            <person name="James T.Y."/>
            <person name="Karlsson M."/>
            <person name="Kohler A."/>
            <person name="Kues U."/>
            <person name="Lee Y.H."/>
            <person name="Lin Y.C."/>
            <person name="Lind M."/>
            <person name="Lindquist E."/>
            <person name="Lombard V."/>
            <person name="Lucas S."/>
            <person name="Lunden K."/>
            <person name="Morin E."/>
            <person name="Murat C."/>
            <person name="Park J."/>
            <person name="Raffaello T."/>
            <person name="Rouze P."/>
            <person name="Salamov A."/>
            <person name="Schmutz J."/>
            <person name="Solheim H."/>
            <person name="Stahlberg J."/>
            <person name="Velez H."/>
            <person name="de Vries R.P."/>
            <person name="Wiebenga A."/>
            <person name="Woodward S."/>
            <person name="Yakovlev I."/>
            <person name="Garbelotto M."/>
            <person name="Martin F."/>
            <person name="Grigoriev I.V."/>
            <person name="Stenlid J."/>
        </authorList>
    </citation>
    <scope>NUCLEOTIDE SEQUENCE [LARGE SCALE GENOMIC DNA]</scope>
    <source>
        <strain evidence="3 4">TC 32-1</strain>
    </source>
</reference>
<feature type="signal peptide" evidence="2">
    <location>
        <begin position="1"/>
        <end position="22"/>
    </location>
</feature>
<evidence type="ECO:0000256" key="2">
    <source>
        <dbReference type="SAM" id="SignalP"/>
    </source>
</evidence>
<dbReference type="InParanoid" id="W4KH06"/>
<dbReference type="PANTHER" id="PTHR31836">
    <property type="match status" value="1"/>
</dbReference>
<dbReference type="Gene3D" id="2.40.40.10">
    <property type="entry name" value="RlpA-like domain"/>
    <property type="match status" value="1"/>
</dbReference>
<protein>
    <submittedName>
        <fullName evidence="3">Non-catalytic module family EXPN protein</fullName>
    </submittedName>
</protein>
<evidence type="ECO:0000313" key="4">
    <source>
        <dbReference type="Proteomes" id="UP000030671"/>
    </source>
</evidence>
<dbReference type="RefSeq" id="XP_009542016.1">
    <property type="nucleotide sequence ID" value="XM_009543721.1"/>
</dbReference>
<gene>
    <name evidence="3" type="ORF">HETIRDRAFT_168597</name>
</gene>
<dbReference type="eggNOG" id="ENOG502S2E4">
    <property type="taxonomic scope" value="Eukaryota"/>
</dbReference>
<sequence>MLAFTLITLPFVMLSLSAFALTESNAHEASRHHSRDIARRARSDVRLYKRFDNAKFTFYDVGKGACGHTNRGSEYVVAVNSAQYGKDYPGPHCFKEITITYNGKSAQASVVDECPGCPCGGLDLSRGLFDYLADENQGVIYGSWWFNDDDRSNSFRC</sequence>